<comment type="caution">
    <text evidence="1">The sequence shown here is derived from an EMBL/GenBank/DDBJ whole genome shotgun (WGS) entry which is preliminary data.</text>
</comment>
<dbReference type="Proteomes" id="UP001163321">
    <property type="component" value="Chromosome 6"/>
</dbReference>
<reference evidence="1 2" key="1">
    <citation type="journal article" date="2022" name="bioRxiv">
        <title>The genome of the oomycete Peronosclerospora sorghi, a cosmopolitan pathogen of maize and sorghum, is inflated with dispersed pseudogenes.</title>
        <authorList>
            <person name="Fletcher K."/>
            <person name="Martin F."/>
            <person name="Isakeit T."/>
            <person name="Cavanaugh K."/>
            <person name="Magill C."/>
            <person name="Michelmore R."/>
        </authorList>
    </citation>
    <scope>NUCLEOTIDE SEQUENCE [LARGE SCALE GENOMIC DNA]</scope>
    <source>
        <strain evidence="1">P6</strain>
    </source>
</reference>
<organism evidence="1 2">
    <name type="scientific">Peronosclerospora sorghi</name>
    <dbReference type="NCBI Taxonomy" id="230839"/>
    <lineage>
        <taxon>Eukaryota</taxon>
        <taxon>Sar</taxon>
        <taxon>Stramenopiles</taxon>
        <taxon>Oomycota</taxon>
        <taxon>Peronosporomycetes</taxon>
        <taxon>Peronosporales</taxon>
        <taxon>Peronosporaceae</taxon>
        <taxon>Peronosclerospora</taxon>
    </lineage>
</organism>
<evidence type="ECO:0000313" key="2">
    <source>
        <dbReference type="Proteomes" id="UP001163321"/>
    </source>
</evidence>
<sequence>MRMRKLTLKTKPKLVVINKKIVRREKRGEKKAMAATNLDNSIEKELLEHEEEEDENVGHVEYVEDFEEEESDLEDLTDEFAVDDDGESTVSDSEEENVLKKRKTSATSKQGIRKPKKPEGHMSRLSMNMNRRRRPTESLAGIHVQ</sequence>
<proteinExistence type="predicted"/>
<name>A0ACC0VTM8_9STRA</name>
<evidence type="ECO:0000313" key="1">
    <source>
        <dbReference type="EMBL" id="KAI9909895.1"/>
    </source>
</evidence>
<gene>
    <name evidence="1" type="ORF">PsorP6_010032</name>
</gene>
<accession>A0ACC0VTM8</accession>
<keyword evidence="2" id="KW-1185">Reference proteome</keyword>
<protein>
    <submittedName>
        <fullName evidence="1">Uncharacterized protein</fullName>
    </submittedName>
</protein>
<dbReference type="EMBL" id="CM047585">
    <property type="protein sequence ID" value="KAI9909895.1"/>
    <property type="molecule type" value="Genomic_DNA"/>
</dbReference>